<reference evidence="9" key="1">
    <citation type="journal article" date="2013" name="Nat. Genet.">
        <title>The Capsella rubella genome and the genomic consequences of rapid mating system evolution.</title>
        <authorList>
            <person name="Slotte T."/>
            <person name="Hazzouri K.M."/>
            <person name="Agren J.A."/>
            <person name="Koenig D."/>
            <person name="Maumus F."/>
            <person name="Guo Y.L."/>
            <person name="Steige K."/>
            <person name="Platts A.E."/>
            <person name="Escobar J.S."/>
            <person name="Newman L.K."/>
            <person name="Wang W."/>
            <person name="Mandakova T."/>
            <person name="Vello E."/>
            <person name="Smith L.M."/>
            <person name="Henz S.R."/>
            <person name="Steffen J."/>
            <person name="Takuno S."/>
            <person name="Brandvain Y."/>
            <person name="Coop G."/>
            <person name="Andolfatto P."/>
            <person name="Hu T.T."/>
            <person name="Blanchette M."/>
            <person name="Clark R.M."/>
            <person name="Quesneville H."/>
            <person name="Nordborg M."/>
            <person name="Gaut B.S."/>
            <person name="Lysak M.A."/>
            <person name="Jenkins J."/>
            <person name="Grimwood J."/>
            <person name="Chapman J."/>
            <person name="Prochnik S."/>
            <person name="Shu S."/>
            <person name="Rokhsar D."/>
            <person name="Schmutz J."/>
            <person name="Weigel D."/>
            <person name="Wright S.I."/>
        </authorList>
    </citation>
    <scope>NUCLEOTIDE SEQUENCE [LARGE SCALE GENOMIC DNA]</scope>
    <source>
        <strain evidence="9">cv. Monte Gargano</strain>
    </source>
</reference>
<dbReference type="GO" id="GO:0000422">
    <property type="term" value="P:autophagy of mitochondrion"/>
    <property type="evidence" value="ECO:0007669"/>
    <property type="project" value="TreeGrafter"/>
</dbReference>
<feature type="chain" id="PRO_5004350910" description="Ubiquitin-like-conjugating enzyme ATG10" evidence="7">
    <location>
        <begin position="19"/>
        <end position="278"/>
    </location>
</feature>
<dbReference type="GO" id="GO:0000045">
    <property type="term" value="P:autophagosome assembly"/>
    <property type="evidence" value="ECO:0007669"/>
    <property type="project" value="TreeGrafter"/>
</dbReference>
<dbReference type="Pfam" id="PF03987">
    <property type="entry name" value="Autophagy_act_C"/>
    <property type="match status" value="1"/>
</dbReference>
<evidence type="ECO:0000256" key="5">
    <source>
        <dbReference type="ARBA" id="ARBA00023006"/>
    </source>
</evidence>
<dbReference type="STRING" id="81985.R0GBF9"/>
<keyword evidence="5" id="KW-0072">Autophagy</keyword>
<dbReference type="PANTHER" id="PTHR14957">
    <property type="entry name" value="UBIQUITIN-LIKE-CONJUGATING ENZYME ATG10"/>
    <property type="match status" value="1"/>
</dbReference>
<dbReference type="GO" id="GO:0032446">
    <property type="term" value="P:protein modification by small protein conjugation"/>
    <property type="evidence" value="ECO:0007669"/>
    <property type="project" value="TreeGrafter"/>
</dbReference>
<keyword evidence="3" id="KW-0808">Transferase</keyword>
<evidence type="ECO:0000256" key="6">
    <source>
        <dbReference type="ARBA" id="ARBA00029833"/>
    </source>
</evidence>
<evidence type="ECO:0000256" key="7">
    <source>
        <dbReference type="SAM" id="SignalP"/>
    </source>
</evidence>
<keyword evidence="7" id="KW-0732">Signal</keyword>
<proteinExistence type="inferred from homology"/>
<dbReference type="GO" id="GO:0061651">
    <property type="term" value="F:Atg12 conjugating enzyme activity"/>
    <property type="evidence" value="ECO:0007669"/>
    <property type="project" value="TreeGrafter"/>
</dbReference>
<keyword evidence="9" id="KW-1185">Reference proteome</keyword>
<evidence type="ECO:0000313" key="9">
    <source>
        <dbReference type="Proteomes" id="UP000029121"/>
    </source>
</evidence>
<dbReference type="EMBL" id="KB870807">
    <property type="protein sequence ID" value="EOA32931.1"/>
    <property type="molecule type" value="Genomic_DNA"/>
</dbReference>
<dbReference type="Proteomes" id="UP000029121">
    <property type="component" value="Unassembled WGS sequence"/>
</dbReference>
<comment type="similarity">
    <text evidence="1">Belongs to the ATG10 family.</text>
</comment>
<protein>
    <recommendedName>
        <fullName evidence="2">Ubiquitin-like-conjugating enzyme ATG10</fullName>
    </recommendedName>
    <alternativeName>
        <fullName evidence="6">Autophagy-related protein 10</fullName>
    </alternativeName>
</protein>
<evidence type="ECO:0000313" key="8">
    <source>
        <dbReference type="EMBL" id="EOA32931.1"/>
    </source>
</evidence>
<dbReference type="InterPro" id="IPR007135">
    <property type="entry name" value="Atg3/Atg10"/>
</dbReference>
<sequence length="278" mass="31569">MSCPIFAVASVIYIYILAVTIQHNAHPNQTNSFRKLKTLGPEKHLPWHKIQGFGTRENRFGPPMNSAGAVSDGRLTAEDFSVAARAFADKWKTHNQSFPPWSWVPLINRTLLLSNQAEGYLSLEKSIILSSLEVQNQENEAHYYDFHLVYSASYKVPVLYFRGYCSDGQPLSLDVIKKDLPSCSVSLLAESKWTFITQECIIWLFGIECLCNNQPQEHPYLNRPWFKLHPCGTEDWIKLLSQSSISAGCQMPVELYLVSWFSVVGQVVGLRIPLEMLN</sequence>
<gene>
    <name evidence="8" type="ORF">CARUB_v10016257mg</name>
</gene>
<evidence type="ECO:0000256" key="3">
    <source>
        <dbReference type="ARBA" id="ARBA00022679"/>
    </source>
</evidence>
<dbReference type="GO" id="GO:0005829">
    <property type="term" value="C:cytosol"/>
    <property type="evidence" value="ECO:0007669"/>
    <property type="project" value="TreeGrafter"/>
</dbReference>
<evidence type="ECO:0000256" key="4">
    <source>
        <dbReference type="ARBA" id="ARBA00022786"/>
    </source>
</evidence>
<evidence type="ECO:0000256" key="1">
    <source>
        <dbReference type="ARBA" id="ARBA00005696"/>
    </source>
</evidence>
<keyword evidence="4" id="KW-0833">Ubl conjugation pathway</keyword>
<evidence type="ECO:0000256" key="2">
    <source>
        <dbReference type="ARBA" id="ARBA00021099"/>
    </source>
</evidence>
<accession>R0GBF9</accession>
<dbReference type="AlphaFoldDB" id="R0GBF9"/>
<dbReference type="eggNOG" id="KOG4741">
    <property type="taxonomic scope" value="Eukaryota"/>
</dbReference>
<feature type="signal peptide" evidence="7">
    <location>
        <begin position="1"/>
        <end position="18"/>
    </location>
</feature>
<dbReference type="Gene3D" id="3.30.1460.50">
    <property type="match status" value="1"/>
</dbReference>
<dbReference type="PANTHER" id="PTHR14957:SF1">
    <property type="entry name" value="UBIQUITIN-LIKE-CONJUGATING ENZYME ATG10"/>
    <property type="match status" value="1"/>
</dbReference>
<name>R0GBF9_9BRAS</name>
<organism evidence="8 9">
    <name type="scientific">Capsella rubella</name>
    <dbReference type="NCBI Taxonomy" id="81985"/>
    <lineage>
        <taxon>Eukaryota</taxon>
        <taxon>Viridiplantae</taxon>
        <taxon>Streptophyta</taxon>
        <taxon>Embryophyta</taxon>
        <taxon>Tracheophyta</taxon>
        <taxon>Spermatophyta</taxon>
        <taxon>Magnoliopsida</taxon>
        <taxon>eudicotyledons</taxon>
        <taxon>Gunneridae</taxon>
        <taxon>Pentapetalae</taxon>
        <taxon>rosids</taxon>
        <taxon>malvids</taxon>
        <taxon>Brassicales</taxon>
        <taxon>Brassicaceae</taxon>
        <taxon>Camelineae</taxon>
        <taxon>Capsella</taxon>
    </lineage>
</organism>